<dbReference type="Pfam" id="PF00535">
    <property type="entry name" value="Glycos_transf_2"/>
    <property type="match status" value="1"/>
</dbReference>
<dbReference type="STRING" id="1176198.SAMN05444716_101433"/>
<feature type="domain" description="TarS/TarP linker" evidence="3">
    <location>
        <begin position="242"/>
        <end position="336"/>
    </location>
</feature>
<feature type="domain" description="Glycosyltransferase 2-like" evidence="2">
    <location>
        <begin position="22"/>
        <end position="139"/>
    </location>
</feature>
<protein>
    <submittedName>
        <fullName evidence="4">CDP-glycerol glycerophosphotransferase</fullName>
    </submittedName>
</protein>
<accession>A0A1I6PDF8</accession>
<reference evidence="5" key="1">
    <citation type="submission" date="2016-10" db="EMBL/GenBank/DDBJ databases">
        <authorList>
            <person name="Varghese N."/>
            <person name="Submissions S."/>
        </authorList>
    </citation>
    <scope>NUCLEOTIDE SEQUENCE [LARGE SCALE GENOMIC DNA]</scope>
    <source>
        <strain evidence="5">CGMCC 4.7047</strain>
    </source>
</reference>
<sequence>MLRSAHRTRPATPPSPSPPVVTVVMAVYNAMPYLTEALESLERQTIGAHRMEIIAVDDGSTDGSGAELDRWADRFPPLRVIHQQNSGGPSGPRNRAIDEARGRYVFVADADDLLGDEALERMVGMAEENDSDVVLGRMAGLGGREVSVLAFKHAARADLYTSNVYRSLNPQKLFRRSLLNDHGIRFPVDLWLGEDQMFCTEAMLAAHVISVVGDYDCYYARRREDGQHLTLRDRSAWQSVEPVKRVMDLIAERVTDADNRRQLLARHFRQIMGKVLLPVAASEKFAGAFRDDTYRYVREVCDTYWEPEMIPHLPALTWLRLYCFLEGRYTQLEVLARFEEHSQDPEIVENGRVFRPYPFFRDPAAGLPDELFEMTDRLKARHAVTGARWDGDTLTVSGHARIDGLSTRDVATRLLLRSRDGARTHELPTRHTPTPELTREHGKDGRYDLGLAGWEATLDPDTAADGRPLAPGVWDLWARVDIQGIRREIRLTAPAATDDGGWPIPGGRIRAAGGDSVVPYRTKGGKFALDIGGGLRPLTAQGMATGQRWDGEALRVTGAGWIDSVPREEVTAQLVLRCRQSRLQVTVPTRPADIPREALDALPAHGVPADLGFTADIDPLTADHGSPLPPGVWDLHLRLTAPGVTREVRLRAAGAPATGELWRVRPLTGPDGRPRLITPYLTRTGYLALDSGGIYFTPENQLLLAGAGRAPDNRRELVVSGRVGVYGTPPGDLRLRLTVGDDAPRLLPVPLAAPRPADPLPAVPGPERDVAEWPAFSVRVPVPGGAFRRPAITVRLELPVGEELYASRPLTVN</sequence>
<dbReference type="InterPro" id="IPR029044">
    <property type="entry name" value="Nucleotide-diphossugar_trans"/>
</dbReference>
<evidence type="ECO:0000259" key="3">
    <source>
        <dbReference type="Pfam" id="PF22181"/>
    </source>
</evidence>
<dbReference type="PANTHER" id="PTHR43685:SF2">
    <property type="entry name" value="GLYCOSYLTRANSFERASE 2-LIKE DOMAIN-CONTAINING PROTEIN"/>
    <property type="match status" value="1"/>
</dbReference>
<dbReference type="RefSeq" id="WP_093841992.1">
    <property type="nucleotide sequence ID" value="NZ_FPAB01000001.1"/>
</dbReference>
<dbReference type="Gene3D" id="3.90.550.10">
    <property type="entry name" value="Spore Coat Polysaccharide Biosynthesis Protein SpsA, Chain A"/>
    <property type="match status" value="1"/>
</dbReference>
<dbReference type="GO" id="GO:0016740">
    <property type="term" value="F:transferase activity"/>
    <property type="evidence" value="ECO:0007669"/>
    <property type="project" value="UniProtKB-KW"/>
</dbReference>
<dbReference type="Pfam" id="PF22181">
    <property type="entry name" value="TarS_linker"/>
    <property type="match status" value="1"/>
</dbReference>
<keyword evidence="4" id="KW-0808">Transferase</keyword>
<name>A0A1I6PDF8_9ACTN</name>
<evidence type="ECO:0000313" key="4">
    <source>
        <dbReference type="EMBL" id="SFS38203.1"/>
    </source>
</evidence>
<dbReference type="InterPro" id="IPR054028">
    <property type="entry name" value="TarS/TarP_linker"/>
</dbReference>
<organism evidence="4 5">
    <name type="scientific">Streptomyces harbinensis</name>
    <dbReference type="NCBI Taxonomy" id="1176198"/>
    <lineage>
        <taxon>Bacteria</taxon>
        <taxon>Bacillati</taxon>
        <taxon>Actinomycetota</taxon>
        <taxon>Actinomycetes</taxon>
        <taxon>Kitasatosporales</taxon>
        <taxon>Streptomycetaceae</taxon>
        <taxon>Streptomyces</taxon>
    </lineage>
</organism>
<proteinExistence type="predicted"/>
<dbReference type="SUPFAM" id="SSF53448">
    <property type="entry name" value="Nucleotide-diphospho-sugar transferases"/>
    <property type="match status" value="1"/>
</dbReference>
<dbReference type="CDD" id="cd00761">
    <property type="entry name" value="Glyco_tranf_GTA_type"/>
    <property type="match status" value="1"/>
</dbReference>
<keyword evidence="5" id="KW-1185">Reference proteome</keyword>
<dbReference type="InterPro" id="IPR001173">
    <property type="entry name" value="Glyco_trans_2-like"/>
</dbReference>
<evidence type="ECO:0000313" key="5">
    <source>
        <dbReference type="Proteomes" id="UP000198873"/>
    </source>
</evidence>
<dbReference type="InterPro" id="IPR050834">
    <property type="entry name" value="Glycosyltransf_2"/>
</dbReference>
<evidence type="ECO:0000256" key="1">
    <source>
        <dbReference type="SAM" id="MobiDB-lite"/>
    </source>
</evidence>
<gene>
    <name evidence="4" type="ORF">SAMN05444716_101433</name>
</gene>
<feature type="region of interest" description="Disordered" evidence="1">
    <location>
        <begin position="421"/>
        <end position="442"/>
    </location>
</feature>
<evidence type="ECO:0000259" key="2">
    <source>
        <dbReference type="Pfam" id="PF00535"/>
    </source>
</evidence>
<dbReference type="Proteomes" id="UP000198873">
    <property type="component" value="Unassembled WGS sequence"/>
</dbReference>
<dbReference type="PANTHER" id="PTHR43685">
    <property type="entry name" value="GLYCOSYLTRANSFERASE"/>
    <property type="match status" value="1"/>
</dbReference>
<dbReference type="AlphaFoldDB" id="A0A1I6PDF8"/>
<dbReference type="EMBL" id="FPAB01000001">
    <property type="protein sequence ID" value="SFS38203.1"/>
    <property type="molecule type" value="Genomic_DNA"/>
</dbReference>